<dbReference type="Gene3D" id="3.15.30.10">
    <property type="entry name" value="putative capsid protein of prophage domain like"/>
    <property type="match status" value="1"/>
</dbReference>
<dbReference type="OrthoDB" id="5449178at2"/>
<protein>
    <submittedName>
        <fullName evidence="1">Major capsid protein E</fullName>
    </submittedName>
</protein>
<dbReference type="Gene3D" id="3.30.1930.10">
    <property type="entry name" value="capsid protein of prophage domain"/>
    <property type="match status" value="1"/>
</dbReference>
<dbReference type="EMBL" id="QBKP01000008">
    <property type="protein sequence ID" value="PTX49052.1"/>
    <property type="molecule type" value="Genomic_DNA"/>
</dbReference>
<reference evidence="1 2" key="1">
    <citation type="submission" date="2018-04" db="EMBL/GenBank/DDBJ databases">
        <title>Genomic Encyclopedia of Archaeal and Bacterial Type Strains, Phase II (KMG-II): from individual species to whole genera.</title>
        <authorList>
            <person name="Goeker M."/>
        </authorList>
    </citation>
    <scope>NUCLEOTIDE SEQUENCE [LARGE SCALE GENOMIC DNA]</scope>
    <source>
        <strain evidence="1 2">DSM 21823</strain>
    </source>
</reference>
<dbReference type="AlphaFoldDB" id="A0A2T6AZ11"/>
<dbReference type="HAMAP" id="MF_04133">
    <property type="entry name" value="CAPSID_LAMBDA"/>
    <property type="match status" value="1"/>
</dbReference>
<organism evidence="1 2">
    <name type="scientific">Gemmobacter caeni</name>
    <dbReference type="NCBI Taxonomy" id="589035"/>
    <lineage>
        <taxon>Bacteria</taxon>
        <taxon>Pseudomonadati</taxon>
        <taxon>Pseudomonadota</taxon>
        <taxon>Alphaproteobacteria</taxon>
        <taxon>Rhodobacterales</taxon>
        <taxon>Paracoccaceae</taxon>
        <taxon>Gemmobacter</taxon>
    </lineage>
</organism>
<dbReference type="Pfam" id="PF03864">
    <property type="entry name" value="Phage_cap_E"/>
    <property type="match status" value="1"/>
</dbReference>
<keyword evidence="2" id="KW-1185">Reference proteome</keyword>
<sequence>MPADSQNYELWDTNRFLGVWRDVKPDPLYWTDWFQNELLSEDEYIDFEKMPLEGRKLMPFAMPLTRGGAIYEDSGKAFRFKPAYVKAEDQIDPLMPLTRRVGIDSNASQMMPKLSPPQRLDLIRMAITGSHFRAHQRRLNQMACVVLRDGMITLKGPNYPETVVNFGRAANHTITLGAGSRFGDSGVSILDFFQLVIDRMATAEFGGFPTRVTMGGGVWKVMRKDAELKDFLDLNLKQNDRVTLERGLTNGEPVYKVGEFMVGGASGRTIELWVDDSTYIDPNTKLATRYIGNHQMLFKSTPDAVMGYQAFGRIISRRANWAPMRLFPLNWLSNPPEETEYITHQSAPLMAPLNPNATLLANVIAP</sequence>
<comment type="caution">
    <text evidence="1">The sequence shown here is derived from an EMBL/GenBank/DDBJ whole genome shotgun (WGS) entry which is preliminary data.</text>
</comment>
<accession>A0A2T6AZ11</accession>
<gene>
    <name evidence="1" type="ORF">C8N34_108162</name>
</gene>
<dbReference type="Proteomes" id="UP000244224">
    <property type="component" value="Unassembled WGS sequence"/>
</dbReference>
<dbReference type="RefSeq" id="WP_108129322.1">
    <property type="nucleotide sequence ID" value="NZ_QBKP01000008.1"/>
</dbReference>
<name>A0A2T6AZ11_9RHOB</name>
<evidence type="ECO:0000313" key="2">
    <source>
        <dbReference type="Proteomes" id="UP000244224"/>
    </source>
</evidence>
<proteinExistence type="inferred from homology"/>
<dbReference type="InterPro" id="IPR005564">
    <property type="entry name" value="Major_capsid_GpE"/>
</dbReference>
<evidence type="ECO:0000313" key="1">
    <source>
        <dbReference type="EMBL" id="PTX49052.1"/>
    </source>
</evidence>